<dbReference type="AlphaFoldDB" id="A0A1F7X2P4"/>
<dbReference type="SUPFAM" id="SSF56519">
    <property type="entry name" value="Penicillin binding protein dimerisation domain"/>
    <property type="match status" value="1"/>
</dbReference>
<feature type="domain" description="Penicillin-binding protein transpeptidase" evidence="11">
    <location>
        <begin position="223"/>
        <end position="542"/>
    </location>
</feature>
<evidence type="ECO:0000256" key="1">
    <source>
        <dbReference type="ARBA" id="ARBA00004167"/>
    </source>
</evidence>
<proteinExistence type="predicted"/>
<protein>
    <recommendedName>
        <fullName evidence="15">Penicillin-binding protein 2</fullName>
    </recommendedName>
</protein>
<evidence type="ECO:0000259" key="12">
    <source>
        <dbReference type="Pfam" id="PF03717"/>
    </source>
</evidence>
<evidence type="ECO:0000256" key="10">
    <source>
        <dbReference type="SAM" id="Phobius"/>
    </source>
</evidence>
<keyword evidence="5" id="KW-0133">Cell shape</keyword>
<dbReference type="PANTHER" id="PTHR30627">
    <property type="entry name" value="PEPTIDOGLYCAN D,D-TRANSPEPTIDASE"/>
    <property type="match status" value="1"/>
</dbReference>
<keyword evidence="9" id="KW-0961">Cell wall biogenesis/degradation</keyword>
<dbReference type="Pfam" id="PF03717">
    <property type="entry name" value="PBP_dimer"/>
    <property type="match status" value="1"/>
</dbReference>
<evidence type="ECO:0000259" key="11">
    <source>
        <dbReference type="Pfam" id="PF00905"/>
    </source>
</evidence>
<dbReference type="GO" id="GO:0008658">
    <property type="term" value="F:penicillin binding"/>
    <property type="evidence" value="ECO:0007669"/>
    <property type="project" value="InterPro"/>
</dbReference>
<evidence type="ECO:0000256" key="2">
    <source>
        <dbReference type="ARBA" id="ARBA00004236"/>
    </source>
</evidence>
<keyword evidence="7 10" id="KW-1133">Transmembrane helix</keyword>
<comment type="subcellular location">
    <subcellularLocation>
        <location evidence="2">Cell membrane</location>
    </subcellularLocation>
    <subcellularLocation>
        <location evidence="1">Membrane</location>
        <topology evidence="1">Single-pass membrane protein</topology>
    </subcellularLocation>
</comment>
<feature type="domain" description="Penicillin-binding protein dimerisation" evidence="12">
    <location>
        <begin position="107"/>
        <end position="189"/>
    </location>
</feature>
<keyword evidence="6" id="KW-0573">Peptidoglycan synthesis</keyword>
<evidence type="ECO:0000313" key="14">
    <source>
        <dbReference type="Proteomes" id="UP000176939"/>
    </source>
</evidence>
<dbReference type="Gene3D" id="3.90.1310.10">
    <property type="entry name" value="Penicillin-binding protein 2a (Domain 2)"/>
    <property type="match status" value="1"/>
</dbReference>
<dbReference type="Proteomes" id="UP000176939">
    <property type="component" value="Unassembled WGS sequence"/>
</dbReference>
<feature type="transmembrane region" description="Helical" evidence="10">
    <location>
        <begin position="16"/>
        <end position="37"/>
    </location>
</feature>
<evidence type="ECO:0000256" key="4">
    <source>
        <dbReference type="ARBA" id="ARBA00022692"/>
    </source>
</evidence>
<dbReference type="GO" id="GO:0071555">
    <property type="term" value="P:cell wall organization"/>
    <property type="evidence" value="ECO:0007669"/>
    <property type="project" value="TreeGrafter"/>
</dbReference>
<evidence type="ECO:0000256" key="3">
    <source>
        <dbReference type="ARBA" id="ARBA00022475"/>
    </source>
</evidence>
<dbReference type="InterPro" id="IPR012338">
    <property type="entry name" value="Beta-lactam/transpept-like"/>
</dbReference>
<dbReference type="InterPro" id="IPR005311">
    <property type="entry name" value="PBP_dimer"/>
</dbReference>
<sequence length="550" mass="60803">MIWGMENLSSVKTQSWLAWFLRGILILGFIILFGRLFELQVIKGNYFRNLSEGNRIRRVVISAPRGQILARGGEVLVGNKEVKRRIIFNPQEGYEISDDVSKATSDEIITEWIRDYKLKESFAHISGYLGLVSKDEMGKIDPNCPEKGVKGNDSYVGRSGLEEKYDCLLSGKDGEELIEVDTTGKKIRSLGKREPVAGKDVKTTVDYSLQEKVSTVMGGKPGAIVVSDRQGEILALYSSPSYDPNIFLNDNYRKEVESLLNDQGLPLFNRAIGGLYHPGSVFKTIVAIAGLEEKVIDKNYVYDDPGVITINDFSYSNWFYTQSKGKEGAIGIVRAIGRSTDTFFYKLGEMLGIEKIDKWAEKFGLNAKTNIDLVGEIGGLVPSPEWKLKTKNENWFLGNTYHVSIGQGDLALTPLLINTVVATIANDGKLCSPRIGEKPKCKDLGISKETLDLVKEGMIAACSSGGTGFPFFDSNPQVACKTGTAETSEENITHAWFTFFAPATFEIDITDEKQKPDFIVTVLVEKGGEGSSVAGPMAKDIFDYWFGKQK</sequence>
<dbReference type="SUPFAM" id="SSF56601">
    <property type="entry name" value="beta-lactamase/transpeptidase-like"/>
    <property type="match status" value="1"/>
</dbReference>
<dbReference type="PANTHER" id="PTHR30627:SF2">
    <property type="entry name" value="PEPTIDOGLYCAN D,D-TRANSPEPTIDASE MRDA"/>
    <property type="match status" value="1"/>
</dbReference>
<comment type="caution">
    <text evidence="13">The sequence shown here is derived from an EMBL/GenBank/DDBJ whole genome shotgun (WGS) entry which is preliminary data.</text>
</comment>
<keyword evidence="4 10" id="KW-0812">Transmembrane</keyword>
<dbReference type="GO" id="GO:0005886">
    <property type="term" value="C:plasma membrane"/>
    <property type="evidence" value="ECO:0007669"/>
    <property type="project" value="TreeGrafter"/>
</dbReference>
<reference evidence="13 14" key="1">
    <citation type="journal article" date="2016" name="Nat. Commun.">
        <title>Thousands of microbial genomes shed light on interconnected biogeochemical processes in an aquifer system.</title>
        <authorList>
            <person name="Anantharaman K."/>
            <person name="Brown C.T."/>
            <person name="Hug L.A."/>
            <person name="Sharon I."/>
            <person name="Castelle C.J."/>
            <person name="Probst A.J."/>
            <person name="Thomas B.C."/>
            <person name="Singh A."/>
            <person name="Wilkins M.J."/>
            <person name="Karaoz U."/>
            <person name="Brodie E.L."/>
            <person name="Williams K.H."/>
            <person name="Hubbard S.S."/>
            <person name="Banfield J.F."/>
        </authorList>
    </citation>
    <scope>NUCLEOTIDE SEQUENCE [LARGE SCALE GENOMIC DNA]</scope>
</reference>
<dbReference type="Gene3D" id="3.40.710.10">
    <property type="entry name" value="DD-peptidase/beta-lactamase superfamily"/>
    <property type="match status" value="1"/>
</dbReference>
<accession>A0A1F7X2P4</accession>
<keyword evidence="8 10" id="KW-0472">Membrane</keyword>
<evidence type="ECO:0000256" key="7">
    <source>
        <dbReference type="ARBA" id="ARBA00022989"/>
    </source>
</evidence>
<evidence type="ECO:0000313" key="13">
    <source>
        <dbReference type="EMBL" id="OGM08648.1"/>
    </source>
</evidence>
<gene>
    <name evidence="13" type="ORF">A2Z67_00215</name>
</gene>
<keyword evidence="3" id="KW-1003">Cell membrane</keyword>
<dbReference type="InterPro" id="IPR036138">
    <property type="entry name" value="PBP_dimer_sf"/>
</dbReference>
<evidence type="ECO:0000256" key="8">
    <source>
        <dbReference type="ARBA" id="ARBA00023136"/>
    </source>
</evidence>
<dbReference type="InterPro" id="IPR050515">
    <property type="entry name" value="Beta-lactam/transpept"/>
</dbReference>
<dbReference type="Pfam" id="PF00905">
    <property type="entry name" value="Transpeptidase"/>
    <property type="match status" value="1"/>
</dbReference>
<dbReference type="EMBL" id="MGFQ01000038">
    <property type="protein sequence ID" value="OGM08648.1"/>
    <property type="molecule type" value="Genomic_DNA"/>
</dbReference>
<name>A0A1F7X2P4_9BACT</name>
<dbReference type="InterPro" id="IPR001460">
    <property type="entry name" value="PCN-bd_Tpept"/>
</dbReference>
<evidence type="ECO:0000256" key="6">
    <source>
        <dbReference type="ARBA" id="ARBA00022984"/>
    </source>
</evidence>
<evidence type="ECO:0000256" key="5">
    <source>
        <dbReference type="ARBA" id="ARBA00022960"/>
    </source>
</evidence>
<evidence type="ECO:0000256" key="9">
    <source>
        <dbReference type="ARBA" id="ARBA00023316"/>
    </source>
</evidence>
<organism evidence="13 14">
    <name type="scientific">Candidatus Woesebacteria bacterium RBG_13_36_22</name>
    <dbReference type="NCBI Taxonomy" id="1802478"/>
    <lineage>
        <taxon>Bacteria</taxon>
        <taxon>Candidatus Woeseibacteriota</taxon>
    </lineage>
</organism>
<evidence type="ECO:0008006" key="15">
    <source>
        <dbReference type="Google" id="ProtNLM"/>
    </source>
</evidence>